<comment type="caution">
    <text evidence="13">The sequence shown here is derived from an EMBL/GenBank/DDBJ whole genome shotgun (WGS) entry which is preliminary data.</text>
</comment>
<evidence type="ECO:0000256" key="4">
    <source>
        <dbReference type="ARBA" id="ARBA00022723"/>
    </source>
</evidence>
<dbReference type="GO" id="GO:0005886">
    <property type="term" value="C:plasma membrane"/>
    <property type="evidence" value="ECO:0007669"/>
    <property type="project" value="TreeGrafter"/>
</dbReference>
<gene>
    <name evidence="13" type="ORF">Ahy_A01g003944</name>
</gene>
<evidence type="ECO:0000256" key="8">
    <source>
        <dbReference type="ARBA" id="ARBA00022963"/>
    </source>
</evidence>
<dbReference type="PANTHER" id="PTHR18896:SF115">
    <property type="entry name" value="PHOSPHOLIPASE D ALPHA 1"/>
    <property type="match status" value="1"/>
</dbReference>
<evidence type="ECO:0000256" key="2">
    <source>
        <dbReference type="ARBA" id="ARBA00001913"/>
    </source>
</evidence>
<evidence type="ECO:0000256" key="6">
    <source>
        <dbReference type="ARBA" id="ARBA00022801"/>
    </source>
</evidence>
<dbReference type="Pfam" id="PF12357">
    <property type="entry name" value="PLD_C"/>
    <property type="match status" value="1"/>
</dbReference>
<comment type="function">
    <text evidence="10">Hydrolyzes glycerol-phospholipids at the terminal phosphodiesteric bond.</text>
</comment>
<dbReference type="GO" id="GO:0009395">
    <property type="term" value="P:phospholipid catabolic process"/>
    <property type="evidence" value="ECO:0007669"/>
    <property type="project" value="TreeGrafter"/>
</dbReference>
<evidence type="ECO:0000256" key="3">
    <source>
        <dbReference type="ARBA" id="ARBA00010683"/>
    </source>
</evidence>
<dbReference type="PROSITE" id="PS50035">
    <property type="entry name" value="PLD"/>
    <property type="match status" value="2"/>
</dbReference>
<evidence type="ECO:0000313" key="14">
    <source>
        <dbReference type="Proteomes" id="UP000289738"/>
    </source>
</evidence>
<keyword evidence="7 10" id="KW-0106">Calcium</keyword>
<evidence type="ECO:0000259" key="12">
    <source>
        <dbReference type="PROSITE" id="PS50035"/>
    </source>
</evidence>
<evidence type="ECO:0000259" key="11">
    <source>
        <dbReference type="PROSITE" id="PS50004"/>
    </source>
</evidence>
<dbReference type="Gene3D" id="3.30.870.10">
    <property type="entry name" value="Endonuclease Chain A"/>
    <property type="match status" value="2"/>
</dbReference>
<dbReference type="STRING" id="3818.A0A445EUA8"/>
<dbReference type="InterPro" id="IPR035892">
    <property type="entry name" value="C2_domain_sf"/>
</dbReference>
<dbReference type="GO" id="GO:0004630">
    <property type="term" value="F:phospholipase D activity"/>
    <property type="evidence" value="ECO:0007669"/>
    <property type="project" value="UniProtKB-EC"/>
</dbReference>
<dbReference type="EMBL" id="SDMP01000001">
    <property type="protein sequence ID" value="RYR79079.1"/>
    <property type="molecule type" value="Genomic_DNA"/>
</dbReference>
<sequence>MAPFLLHGDINATIYETQKFDTFSSVPLYASIYLDEVKIETRRLKEPNNPKLEECFYIGCAHIASNIVVKLERDKWLSSVRGRGVIGEAYVEVDEKMLNGVEVDKWVEIVDASKRPISGGPKIHIKLQFFDAKRHQNWSQGIKSPDFPGVPRTFFSQHKGCKVTLYQDVHVLDDFSPRVVLDGGKTYEPQRCWEDIFDAINEAKHLIYITGWSLYTQISLIRDPKRPKHGGDITLGELLKKKAKEDGVKVVLLLWQDGIISVPGIGNYVRTQGTHDKETQSYFKDTNVHCILCPRDSVFYTHHQKIVVVDTKLPNGKDSDHQRRIVSFIGGIDLCNGRYDTQFHSLFQTLAVEHSKDFYQPSISGSTIEKGGPREPWHDIHCKLEGPIAWDIYSTFVQRFRKQGTDQGMLLSEEKLKNFIIAPSQATNPDDDDTWNVQLFRSIDNTAALGFPETAKEAFEHGLVSGENKTIDRSIQDAYINAIRRAKNFIYIENQYFIGSAFGWSVDNTEFDAVHLIPKELSLKIVSKIKAKEKFMVYVVIPMWPEGVPINNTTGTVQKILYLQRRTIEMMYQDIAQALKEEKIEQDPRKYLSFFCLGNREVKKDGEYVPPQRPEQGSDYQKAQEARRFMIYVHSKMMIVDDEYIIIGSANINQRSMDGGRDTEIAMGAYQPHHLATSQGGARGQIHGLRMSLWYEHLGMHEDTFLNPESEECINKVKQLGEKYWELYSNKDSLGSSNLPGHLLQYPVDISADGTLTNLSGFEFFPDTTAPILGDKNPTIINRVIPKPIVDIFNKIFTRGKTRQSWRAVPPLLVAAEAVAAIDASAPSSRRHRTGRE</sequence>
<keyword evidence="8 10" id="KW-0442">Lipid degradation</keyword>
<keyword evidence="14" id="KW-1185">Reference proteome</keyword>
<dbReference type="GO" id="GO:0046470">
    <property type="term" value="P:phosphatidylcholine metabolic process"/>
    <property type="evidence" value="ECO:0007669"/>
    <property type="project" value="InterPro"/>
</dbReference>
<proteinExistence type="inferred from homology"/>
<dbReference type="SUPFAM" id="SSF49562">
    <property type="entry name" value="C2 domain (Calcium/lipid-binding domain, CaLB)"/>
    <property type="match status" value="1"/>
</dbReference>
<dbReference type="PIRSF" id="PIRSF036470">
    <property type="entry name" value="PLD_plant"/>
    <property type="match status" value="1"/>
</dbReference>
<accession>A0A445EUA8</accession>
<comment type="catalytic activity">
    <reaction evidence="1 10">
        <text>a 1,2-diacyl-sn-glycero-3-phosphocholine + H2O = a 1,2-diacyl-sn-glycero-3-phosphate + choline + H(+)</text>
        <dbReference type="Rhea" id="RHEA:14445"/>
        <dbReference type="ChEBI" id="CHEBI:15354"/>
        <dbReference type="ChEBI" id="CHEBI:15377"/>
        <dbReference type="ChEBI" id="CHEBI:15378"/>
        <dbReference type="ChEBI" id="CHEBI:57643"/>
        <dbReference type="ChEBI" id="CHEBI:58608"/>
        <dbReference type="EC" id="3.1.4.4"/>
    </reaction>
</comment>
<evidence type="ECO:0000256" key="9">
    <source>
        <dbReference type="ARBA" id="ARBA00023098"/>
    </source>
</evidence>
<dbReference type="PROSITE" id="PS50004">
    <property type="entry name" value="C2"/>
    <property type="match status" value="1"/>
</dbReference>
<feature type="domain" description="PLD phosphodiesterase" evidence="12">
    <location>
        <begin position="298"/>
        <end position="338"/>
    </location>
</feature>
<dbReference type="InterPro" id="IPR015679">
    <property type="entry name" value="PLipase_D_fam"/>
</dbReference>
<evidence type="ECO:0000256" key="1">
    <source>
        <dbReference type="ARBA" id="ARBA00000798"/>
    </source>
</evidence>
<dbReference type="SUPFAM" id="SSF56024">
    <property type="entry name" value="Phospholipase D/nuclease"/>
    <property type="match status" value="2"/>
</dbReference>
<evidence type="ECO:0000256" key="7">
    <source>
        <dbReference type="ARBA" id="ARBA00022837"/>
    </source>
</evidence>
<dbReference type="Proteomes" id="UP000289738">
    <property type="component" value="Chromosome A01"/>
</dbReference>
<dbReference type="InterPro" id="IPR011402">
    <property type="entry name" value="PLipase_D_pln"/>
</dbReference>
<dbReference type="AlphaFoldDB" id="A0A445EUA8"/>
<evidence type="ECO:0000256" key="10">
    <source>
        <dbReference type="PIRNR" id="PIRNR036470"/>
    </source>
</evidence>
<dbReference type="InterPro" id="IPR001736">
    <property type="entry name" value="PLipase_D/transphosphatidylase"/>
</dbReference>
<dbReference type="Pfam" id="PF00614">
    <property type="entry name" value="PLDc"/>
    <property type="match status" value="2"/>
</dbReference>
<organism evidence="13 14">
    <name type="scientific">Arachis hypogaea</name>
    <name type="common">Peanut</name>
    <dbReference type="NCBI Taxonomy" id="3818"/>
    <lineage>
        <taxon>Eukaryota</taxon>
        <taxon>Viridiplantae</taxon>
        <taxon>Streptophyta</taxon>
        <taxon>Embryophyta</taxon>
        <taxon>Tracheophyta</taxon>
        <taxon>Spermatophyta</taxon>
        <taxon>Magnoliopsida</taxon>
        <taxon>eudicotyledons</taxon>
        <taxon>Gunneridae</taxon>
        <taxon>Pentapetalae</taxon>
        <taxon>rosids</taxon>
        <taxon>fabids</taxon>
        <taxon>Fabales</taxon>
        <taxon>Fabaceae</taxon>
        <taxon>Papilionoideae</taxon>
        <taxon>50 kb inversion clade</taxon>
        <taxon>dalbergioids sensu lato</taxon>
        <taxon>Dalbergieae</taxon>
        <taxon>Pterocarpus clade</taxon>
        <taxon>Arachis</taxon>
    </lineage>
</organism>
<keyword evidence="4" id="KW-0479">Metal-binding</keyword>
<comment type="similarity">
    <text evidence="3 10">Belongs to the phospholipase D family. C2-PLD subfamily.</text>
</comment>
<dbReference type="InterPro" id="IPR024632">
    <property type="entry name" value="PLipase_D_C"/>
</dbReference>
<protein>
    <recommendedName>
        <fullName evidence="10">Phospholipase D</fullName>
        <ecNumber evidence="10">3.1.4.4</ecNumber>
    </recommendedName>
</protein>
<keyword evidence="9" id="KW-0443">Lipid metabolism</keyword>
<dbReference type="SMART" id="SM00155">
    <property type="entry name" value="PLDc"/>
    <property type="match status" value="2"/>
</dbReference>
<evidence type="ECO:0000256" key="5">
    <source>
        <dbReference type="ARBA" id="ARBA00022737"/>
    </source>
</evidence>
<dbReference type="PANTHER" id="PTHR18896">
    <property type="entry name" value="PHOSPHOLIPASE D"/>
    <property type="match status" value="1"/>
</dbReference>
<feature type="domain" description="PLD phosphodiesterase" evidence="12">
    <location>
        <begin position="629"/>
        <end position="656"/>
    </location>
</feature>
<keyword evidence="5" id="KW-0677">Repeat</keyword>
<keyword evidence="6 10" id="KW-0378">Hydrolase</keyword>
<feature type="domain" description="C2" evidence="11">
    <location>
        <begin position="1"/>
        <end position="107"/>
    </location>
</feature>
<evidence type="ECO:0000313" key="13">
    <source>
        <dbReference type="EMBL" id="RYR79079.1"/>
    </source>
</evidence>
<reference evidence="13 14" key="1">
    <citation type="submission" date="2019-01" db="EMBL/GenBank/DDBJ databases">
        <title>Sequencing of cultivated peanut Arachis hypogaea provides insights into genome evolution and oil improvement.</title>
        <authorList>
            <person name="Chen X."/>
        </authorList>
    </citation>
    <scope>NUCLEOTIDE SEQUENCE [LARGE SCALE GENOMIC DNA]</scope>
    <source>
        <strain evidence="14">cv. Fuhuasheng</strain>
        <tissue evidence="13">Leaves</tissue>
    </source>
</reference>
<comment type="cofactor">
    <cofactor evidence="2 10">
        <name>Ca(2+)</name>
        <dbReference type="ChEBI" id="CHEBI:29108"/>
    </cofactor>
</comment>
<dbReference type="GO" id="GO:0005509">
    <property type="term" value="F:calcium ion binding"/>
    <property type="evidence" value="ECO:0007669"/>
    <property type="project" value="InterPro"/>
</dbReference>
<name>A0A445EUA8_ARAHY</name>
<dbReference type="EC" id="3.1.4.4" evidence="10"/>
<dbReference type="InterPro" id="IPR000008">
    <property type="entry name" value="C2_dom"/>
</dbReference>